<accession>A0ABM1BEZ3</accession>
<organism evidence="14 15">
    <name type="scientific">Limulus polyphemus</name>
    <name type="common">Atlantic horseshoe crab</name>
    <dbReference type="NCBI Taxonomy" id="6850"/>
    <lineage>
        <taxon>Eukaryota</taxon>
        <taxon>Metazoa</taxon>
        <taxon>Ecdysozoa</taxon>
        <taxon>Arthropoda</taxon>
        <taxon>Chelicerata</taxon>
        <taxon>Merostomata</taxon>
        <taxon>Xiphosura</taxon>
        <taxon>Limulidae</taxon>
        <taxon>Limulus</taxon>
    </lineage>
</organism>
<proteinExistence type="predicted"/>
<dbReference type="SMART" id="SM00248">
    <property type="entry name" value="ANK"/>
    <property type="match status" value="3"/>
</dbReference>
<evidence type="ECO:0000313" key="17">
    <source>
        <dbReference type="RefSeq" id="XP_022248539.1"/>
    </source>
</evidence>
<dbReference type="Pfam" id="PF12796">
    <property type="entry name" value="Ank_2"/>
    <property type="match status" value="1"/>
</dbReference>
<dbReference type="Pfam" id="PF01412">
    <property type="entry name" value="ArfGap"/>
    <property type="match status" value="1"/>
</dbReference>
<dbReference type="GeneID" id="106465002"/>
<dbReference type="PANTHER" id="PTHR23180">
    <property type="entry name" value="CENTAURIN/ARF"/>
    <property type="match status" value="1"/>
</dbReference>
<dbReference type="CDD" id="cd08835">
    <property type="entry name" value="ArfGap_ACAP"/>
    <property type="match status" value="1"/>
</dbReference>
<feature type="region of interest" description="Disordered" evidence="11">
    <location>
        <begin position="556"/>
        <end position="651"/>
    </location>
</feature>
<gene>
    <name evidence="15 16 17" type="primary">LOC106465002</name>
</gene>
<evidence type="ECO:0000256" key="3">
    <source>
        <dbReference type="ARBA" id="ARBA00022537"/>
    </source>
</evidence>
<dbReference type="InterPro" id="IPR011993">
    <property type="entry name" value="PH-like_dom_sf"/>
</dbReference>
<dbReference type="Pfam" id="PF16746">
    <property type="entry name" value="BAR_3"/>
    <property type="match status" value="1"/>
</dbReference>
<evidence type="ECO:0000256" key="9">
    <source>
        <dbReference type="PROSITE-ProRule" id="PRU00023"/>
    </source>
</evidence>
<dbReference type="SUPFAM" id="SSF103657">
    <property type="entry name" value="BAR/IMD domain-like"/>
    <property type="match status" value="1"/>
</dbReference>
<evidence type="ECO:0000256" key="7">
    <source>
        <dbReference type="ARBA" id="ARBA00023028"/>
    </source>
</evidence>
<dbReference type="PROSITE" id="PS50115">
    <property type="entry name" value="ARFGAP"/>
    <property type="match status" value="1"/>
</dbReference>
<keyword evidence="7" id="KW-0638">Presynaptic neurotoxin</keyword>
<dbReference type="Gene3D" id="2.30.29.30">
    <property type="entry name" value="Pleckstrin-homology domain (PH domain)/Phosphotyrosine-binding domain (PTB)"/>
    <property type="match status" value="1"/>
</dbReference>
<dbReference type="SUPFAM" id="SSF57863">
    <property type="entry name" value="ArfGap/RecO-like zinc finger"/>
    <property type="match status" value="1"/>
</dbReference>
<dbReference type="InterPro" id="IPR002110">
    <property type="entry name" value="Ankyrin_rpt"/>
</dbReference>
<evidence type="ECO:0000256" key="5">
    <source>
        <dbReference type="ARBA" id="ARBA00022771"/>
    </source>
</evidence>
<dbReference type="Pfam" id="PF00169">
    <property type="entry name" value="PH"/>
    <property type="match status" value="1"/>
</dbReference>
<protein>
    <submittedName>
        <fullName evidence="15 16">Arf-GAP with coiled-coil, ANK repeat and PH domain-containing protein 2-like isoform X1</fullName>
    </submittedName>
</protein>
<dbReference type="Proteomes" id="UP000694941">
    <property type="component" value="Unplaced"/>
</dbReference>
<evidence type="ECO:0000313" key="16">
    <source>
        <dbReference type="RefSeq" id="XP_022248538.1"/>
    </source>
</evidence>
<keyword evidence="2" id="KW-0268">Exocytosis</keyword>
<dbReference type="InterPro" id="IPR001164">
    <property type="entry name" value="ArfGAP_dom"/>
</dbReference>
<feature type="repeat" description="ANK" evidence="9">
    <location>
        <begin position="798"/>
        <end position="830"/>
    </location>
</feature>
<feature type="compositionally biased region" description="Low complexity" evidence="11">
    <location>
        <begin position="579"/>
        <end position="589"/>
    </location>
</feature>
<dbReference type="Gene3D" id="1.25.40.20">
    <property type="entry name" value="Ankyrin repeat-containing domain"/>
    <property type="match status" value="1"/>
</dbReference>
<evidence type="ECO:0000256" key="6">
    <source>
        <dbReference type="ARBA" id="ARBA00022833"/>
    </source>
</evidence>
<keyword evidence="7" id="KW-0800">Toxin</keyword>
<evidence type="ECO:0000256" key="8">
    <source>
        <dbReference type="ARBA" id="ARBA00023298"/>
    </source>
</evidence>
<keyword evidence="8" id="KW-1053">Target membrane</keyword>
<evidence type="ECO:0000259" key="12">
    <source>
        <dbReference type="PROSITE" id="PS50003"/>
    </source>
</evidence>
<keyword evidence="9" id="KW-0040">ANK repeat</keyword>
<keyword evidence="8" id="KW-0472">Membrane</keyword>
<dbReference type="SMART" id="SM00105">
    <property type="entry name" value="ArfGap"/>
    <property type="match status" value="1"/>
</dbReference>
<dbReference type="InterPro" id="IPR027267">
    <property type="entry name" value="AH/BAR_dom_sf"/>
</dbReference>
<dbReference type="SUPFAM" id="SSF50729">
    <property type="entry name" value="PH domain-like"/>
    <property type="match status" value="1"/>
</dbReference>
<sequence length="932" mass="104890">MKPIVELEECLRDSPKFRAAVEENEELTEQLETKLEKLVRLCNCMVDSGKTYLNSKAFFINGIWELVTYFKGDTAVVNPLSKLIHAMTEINKYQSILIDQAQRSIIKNLNDFIKTDIRKTKDCKRYFEKISDDFDNALIRHSQVPKSKPHECEEVGNLLTSTRSIFQHSALDYAAQLSVLQSKKRFEILDTLLTMMHAYTTYFHQGWDLIQDFDPFLKQVAVTLTKLKEETTALEKNVEGRHVLVTQKDMIPVLVRNEQSENSIRQEGYLFKRTSNAFKTWNRRWFIIQNNQLVYRKRSRECIITIMEEDLRLCSVKPATEIDRRFCFEVLSPSKSHILQADSEEACQQWITALQAGINAALNHTLHADSRSEDVEFLKNPMKQEPQQDKTIVKDGQLPISKPLKAHSQILSIPGNDWCCDCRSPEPRWASINLGITLCIECSGIHRSLGVHVSKVRSLTLDAWEPELLKVMAELGNVVVNGIYEANVDEKIAVRATSDCSRNIRETWIKAKYVKKAFVPSLLGSIPTSNEEHIQGMPRRWSVCKRNRRQRAFQVIQADHSKSSSQYLSVPNGGLSAPSGGQKSSTESSSRTHDQMKSLSASHAAEVTVVSRESEPLNCENQSVFGIQSKESKTNNDSQSVIDSENKNNTDDEEQIVTVGENEGDKINSEEQSVTVSENQYKANSNEELNKEMQTIGDNIASAEKESPSFELGYFNGDVLVFGSAVEQEVPHIAGIELDSADESLSPDDDTDEMMEDDISKLHPSLLLYRAAAVHNLPVMCQAQSMGGDSNWVNLEDKGRLPLHQAIISGSIMACEYLLLNGAKVNNMDEEGKTALHLATELGHTGQVCQLLKRGADQHAMDKTGNNALAIAINDANADIVTLLRLAKLNEEIRRDEFGNSGDETFNEVVRDFSHMASHNPEKLRRLPSLAE</sequence>
<keyword evidence="6" id="KW-0862">Zinc</keyword>
<feature type="domain" description="Arf-GAP" evidence="13">
    <location>
        <begin position="404"/>
        <end position="532"/>
    </location>
</feature>
<keyword evidence="7" id="KW-0528">Neurotoxin</keyword>
<dbReference type="RefSeq" id="XP_022248538.1">
    <property type="nucleotide sequence ID" value="XM_022392830.1"/>
</dbReference>
<dbReference type="InterPro" id="IPR045258">
    <property type="entry name" value="ACAP1/2/3-like"/>
</dbReference>
<feature type="domain" description="PH" evidence="12">
    <location>
        <begin position="263"/>
        <end position="359"/>
    </location>
</feature>
<dbReference type="InterPro" id="IPR037278">
    <property type="entry name" value="ARFGAP/RecO"/>
</dbReference>
<dbReference type="CDD" id="cd07603">
    <property type="entry name" value="BAR_ACAPs"/>
    <property type="match status" value="1"/>
</dbReference>
<reference evidence="15 16" key="1">
    <citation type="submission" date="2025-05" db="UniProtKB">
        <authorList>
            <consortium name="RefSeq"/>
        </authorList>
    </citation>
    <scope>IDENTIFICATION</scope>
    <source>
        <tissue evidence="15 16">Muscle</tissue>
    </source>
</reference>
<dbReference type="SMART" id="SM00233">
    <property type="entry name" value="PH"/>
    <property type="match status" value="1"/>
</dbReference>
<dbReference type="PRINTS" id="PR00405">
    <property type="entry name" value="REVINTRACTNG"/>
</dbReference>
<evidence type="ECO:0000313" key="14">
    <source>
        <dbReference type="Proteomes" id="UP000694941"/>
    </source>
</evidence>
<dbReference type="PROSITE" id="PS50297">
    <property type="entry name" value="ANK_REP_REGION"/>
    <property type="match status" value="2"/>
</dbReference>
<name>A0ABM1BEZ3_LIMPO</name>
<dbReference type="InterPro" id="IPR036770">
    <property type="entry name" value="Ankyrin_rpt-contain_sf"/>
</dbReference>
<evidence type="ECO:0000256" key="2">
    <source>
        <dbReference type="ARBA" id="ARBA00022483"/>
    </source>
</evidence>
<evidence type="ECO:0000256" key="11">
    <source>
        <dbReference type="SAM" id="MobiDB-lite"/>
    </source>
</evidence>
<dbReference type="PANTHER" id="PTHR23180:SF399">
    <property type="entry name" value="BLOWN FUSE, ISOFORM A-RELATED"/>
    <property type="match status" value="1"/>
</dbReference>
<evidence type="ECO:0000256" key="10">
    <source>
        <dbReference type="PROSITE-ProRule" id="PRU00288"/>
    </source>
</evidence>
<dbReference type="PROSITE" id="PS50003">
    <property type="entry name" value="PH_DOMAIN"/>
    <property type="match status" value="1"/>
</dbReference>
<dbReference type="InterPro" id="IPR001849">
    <property type="entry name" value="PH_domain"/>
</dbReference>
<dbReference type="InterPro" id="IPR004148">
    <property type="entry name" value="BAR_dom"/>
</dbReference>
<dbReference type="SUPFAM" id="SSF48403">
    <property type="entry name" value="Ankyrin repeat"/>
    <property type="match status" value="1"/>
</dbReference>
<keyword evidence="3" id="KW-1052">Target cell membrane</keyword>
<dbReference type="CDD" id="cd13250">
    <property type="entry name" value="PH_ACAP"/>
    <property type="match status" value="1"/>
</dbReference>
<dbReference type="RefSeq" id="XP_022248539.1">
    <property type="nucleotide sequence ID" value="XM_022392831.1"/>
</dbReference>
<keyword evidence="4" id="KW-0479">Metal-binding</keyword>
<keyword evidence="5 10" id="KW-0863">Zinc-finger</keyword>
<dbReference type="InterPro" id="IPR038508">
    <property type="entry name" value="ArfGAP_dom_sf"/>
</dbReference>
<feature type="repeat" description="ANK" evidence="9">
    <location>
        <begin position="831"/>
        <end position="863"/>
    </location>
</feature>
<dbReference type="RefSeq" id="XP_013780646.1">
    <property type="nucleotide sequence ID" value="XM_013925192.2"/>
</dbReference>
<evidence type="ECO:0000313" key="15">
    <source>
        <dbReference type="RefSeq" id="XP_013780646.1"/>
    </source>
</evidence>
<evidence type="ECO:0000256" key="4">
    <source>
        <dbReference type="ARBA" id="ARBA00022723"/>
    </source>
</evidence>
<keyword evidence="14" id="KW-1185">Reference proteome</keyword>
<dbReference type="Gene3D" id="1.10.220.150">
    <property type="entry name" value="Arf GTPase activating protein"/>
    <property type="match status" value="1"/>
</dbReference>
<evidence type="ECO:0000256" key="1">
    <source>
        <dbReference type="ARBA" id="ARBA00004175"/>
    </source>
</evidence>
<dbReference type="Gene3D" id="1.20.1270.60">
    <property type="entry name" value="Arfaptin homology (AH) domain/BAR domain"/>
    <property type="match status" value="1"/>
</dbReference>
<evidence type="ECO:0000259" key="13">
    <source>
        <dbReference type="PROSITE" id="PS50115"/>
    </source>
</evidence>
<dbReference type="PROSITE" id="PS50088">
    <property type="entry name" value="ANK_REPEAT"/>
    <property type="match status" value="2"/>
</dbReference>
<comment type="subcellular location">
    <subcellularLocation>
        <location evidence="1">Target cell membrane</location>
    </subcellularLocation>
</comment>